<keyword evidence="2" id="KW-0732">Signal</keyword>
<evidence type="ECO:0000256" key="2">
    <source>
        <dbReference type="SAM" id="SignalP"/>
    </source>
</evidence>
<comment type="caution">
    <text evidence="3">The sequence shown here is derived from an EMBL/GenBank/DDBJ whole genome shotgun (WGS) entry which is preliminary data.</text>
</comment>
<dbReference type="SUPFAM" id="SSF49785">
    <property type="entry name" value="Galactose-binding domain-like"/>
    <property type="match status" value="1"/>
</dbReference>
<dbReference type="Gene3D" id="2.60.120.260">
    <property type="entry name" value="Galactose-binding domain-like"/>
    <property type="match status" value="1"/>
</dbReference>
<evidence type="ECO:0000256" key="1">
    <source>
        <dbReference type="SAM" id="MobiDB-lite"/>
    </source>
</evidence>
<dbReference type="CDD" id="cd15482">
    <property type="entry name" value="Sialidase_non-viral"/>
    <property type="match status" value="1"/>
</dbReference>
<protein>
    <recommendedName>
        <fullName evidence="5">F5/8 type C domain-containing protein</fullName>
    </recommendedName>
</protein>
<dbReference type="InterPro" id="IPR036278">
    <property type="entry name" value="Sialidase_sf"/>
</dbReference>
<organism evidence="3 4">
    <name type="scientific">Actinoplanes cyaneus</name>
    <dbReference type="NCBI Taxonomy" id="52696"/>
    <lineage>
        <taxon>Bacteria</taxon>
        <taxon>Bacillati</taxon>
        <taxon>Actinomycetota</taxon>
        <taxon>Actinomycetes</taxon>
        <taxon>Micromonosporales</taxon>
        <taxon>Micromonosporaceae</taxon>
        <taxon>Actinoplanes</taxon>
    </lineage>
</organism>
<feature type="region of interest" description="Disordered" evidence="1">
    <location>
        <begin position="477"/>
        <end position="502"/>
    </location>
</feature>
<feature type="signal peptide" evidence="2">
    <location>
        <begin position="1"/>
        <end position="24"/>
    </location>
</feature>
<feature type="compositionally biased region" description="Polar residues" evidence="1">
    <location>
        <begin position="477"/>
        <end position="496"/>
    </location>
</feature>
<accession>A0A919IYD7</accession>
<sequence length="844" mass="87721">MRSSPRRLAALVAACLLVPALAVATAGTAAEAACSTPSTVPGSPSFPYAAGPVVAVAGGKEPVTAGPGNTTDPAKIAWRPFTFGADVVKRDASGNDVKSRAITMVYQKDFDGGSAANPYQAMVSTDSGATFSNRSFSTDQLKDMGEVGQLNDGRLLAVNFVVQHGAVPGTTGQYYVKLRLSEDKGATWDGANWDGALEPSAVLHYPSSGYTVGSFLGMSAAGRPIQKADGTIVIPVYVRVKDTTAAQTLHSYFAALTYTPTMGADGRYSTTGWVFTMVPLLASAADDYTEGAVAELQDGRLLAVVRGEVRGSSTLDPRLNYAIVGPGGTETGLISFADKAGCPVNGVLPQLTRLANGTLVLGSGRPDNFVAIATDETGKVWSNETTTWKNRASGSGANWVYGSSGYTSLEPVAGNQVLHFVDNCQGPNGGRKNGCAGAYTYTTNNVYRIESRTVDVLPAETGRIDIAGRLRHGTAHLTTNMTSTPPAKVTGPTTPYGSAPSAADATSTDYWSRAEGAVDGSTAFWSGALADGDGSYQLDLGRTYNLTKLGLALLPGAAATARISTSADGVTFAPATLSYPSGVPAGAEAGLISTPGDRGTRFYGLNATARWIRVETGGVPCAGAGVPGNCSMINELQLFSTTASVEDEVSSPRGFTETACARVSQPGINLDPNHDSQYAIRLKDIAGTDDSYCDGDKVQGRLTYQGAGTKTARTLQAQVYPHQVTTSLLFDINGARTSNGTTSMAYRFGISNDAAHHWMYDNGSGWVIFTNGPAATIDRWTTIRVVASTTSAALYVTDAQGAEVLVGALPKIGDPVSSISAYTVATNGSPTFGDEVVLDDLSFE</sequence>
<dbReference type="EMBL" id="BOMH01000073">
    <property type="protein sequence ID" value="GID70360.1"/>
    <property type="molecule type" value="Genomic_DNA"/>
</dbReference>
<dbReference type="AlphaFoldDB" id="A0A919IYD7"/>
<gene>
    <name evidence="3" type="ORF">Acy02nite_82410</name>
</gene>
<feature type="chain" id="PRO_5039379721" description="F5/8 type C domain-containing protein" evidence="2">
    <location>
        <begin position="25"/>
        <end position="844"/>
    </location>
</feature>
<evidence type="ECO:0008006" key="5">
    <source>
        <dbReference type="Google" id="ProtNLM"/>
    </source>
</evidence>
<dbReference type="RefSeq" id="WP_203754041.1">
    <property type="nucleotide sequence ID" value="NZ_BAAAUC010000035.1"/>
</dbReference>
<dbReference type="SUPFAM" id="SSF50939">
    <property type="entry name" value="Sialidases"/>
    <property type="match status" value="1"/>
</dbReference>
<name>A0A919IYD7_9ACTN</name>
<reference evidence="3" key="1">
    <citation type="submission" date="2021-01" db="EMBL/GenBank/DDBJ databases">
        <title>Whole genome shotgun sequence of Actinoplanes cyaneus NBRC 14990.</title>
        <authorList>
            <person name="Komaki H."/>
            <person name="Tamura T."/>
        </authorList>
    </citation>
    <scope>NUCLEOTIDE SEQUENCE</scope>
    <source>
        <strain evidence="3">NBRC 14990</strain>
    </source>
</reference>
<evidence type="ECO:0000313" key="4">
    <source>
        <dbReference type="Proteomes" id="UP000619479"/>
    </source>
</evidence>
<keyword evidence="4" id="KW-1185">Reference proteome</keyword>
<proteinExistence type="predicted"/>
<dbReference type="InterPro" id="IPR008979">
    <property type="entry name" value="Galactose-bd-like_sf"/>
</dbReference>
<dbReference type="Proteomes" id="UP000619479">
    <property type="component" value="Unassembled WGS sequence"/>
</dbReference>
<dbReference type="Gene3D" id="2.120.10.10">
    <property type="match status" value="1"/>
</dbReference>
<evidence type="ECO:0000313" key="3">
    <source>
        <dbReference type="EMBL" id="GID70360.1"/>
    </source>
</evidence>